<proteinExistence type="predicted"/>
<gene>
    <name evidence="1" type="ORF">GRI69_04815</name>
</gene>
<dbReference type="Proteomes" id="UP000448199">
    <property type="component" value="Unassembled WGS sequence"/>
</dbReference>
<dbReference type="AlphaFoldDB" id="A0A844XN33"/>
<dbReference type="EMBL" id="WTYC01000002">
    <property type="protein sequence ID" value="MXO47575.1"/>
    <property type="molecule type" value="Genomic_DNA"/>
</dbReference>
<organism evidence="1 2">
    <name type="scientific">Qipengyuania vulgaris</name>
    <dbReference type="NCBI Taxonomy" id="291985"/>
    <lineage>
        <taxon>Bacteria</taxon>
        <taxon>Pseudomonadati</taxon>
        <taxon>Pseudomonadota</taxon>
        <taxon>Alphaproteobacteria</taxon>
        <taxon>Sphingomonadales</taxon>
        <taxon>Erythrobacteraceae</taxon>
        <taxon>Qipengyuania</taxon>
    </lineage>
</organism>
<sequence>MRRALVLSNEAARHWMRASIPHRRTLFADAPQGQPVDWKLTAQDVRGVATTYFATVAAVLAFII</sequence>
<name>A0A844XN33_9SPHN</name>
<dbReference type="OrthoDB" id="7428630at2"/>
<keyword evidence="2" id="KW-1185">Reference proteome</keyword>
<comment type="caution">
    <text evidence="1">The sequence shown here is derived from an EMBL/GenBank/DDBJ whole genome shotgun (WGS) entry which is preliminary data.</text>
</comment>
<evidence type="ECO:0000313" key="2">
    <source>
        <dbReference type="Proteomes" id="UP000448199"/>
    </source>
</evidence>
<dbReference type="RefSeq" id="WP_160727139.1">
    <property type="nucleotide sequence ID" value="NZ_WTYC01000002.1"/>
</dbReference>
<accession>A0A844XN33</accession>
<protein>
    <submittedName>
        <fullName evidence="1">Uncharacterized protein</fullName>
    </submittedName>
</protein>
<evidence type="ECO:0000313" key="1">
    <source>
        <dbReference type="EMBL" id="MXO47575.1"/>
    </source>
</evidence>
<reference evidence="1 2" key="1">
    <citation type="submission" date="2019-12" db="EMBL/GenBank/DDBJ databases">
        <title>Genomic-based taxomic classification of the family Erythrobacteraceae.</title>
        <authorList>
            <person name="Xu L."/>
        </authorList>
    </citation>
    <scope>NUCLEOTIDE SEQUENCE [LARGE SCALE GENOMIC DNA]</scope>
    <source>
        <strain evidence="1 2">DSM 17792</strain>
    </source>
</reference>